<comment type="caution">
    <text evidence="7">The sequence shown here is derived from an EMBL/GenBank/DDBJ whole genome shotgun (WGS) entry which is preliminary data.</text>
</comment>
<feature type="region of interest" description="Disordered" evidence="6">
    <location>
        <begin position="1"/>
        <end position="23"/>
    </location>
</feature>
<dbReference type="Pfam" id="PF09420">
    <property type="entry name" value="Nop16"/>
    <property type="match status" value="1"/>
</dbReference>
<evidence type="ECO:0000256" key="6">
    <source>
        <dbReference type="SAM" id="MobiDB-lite"/>
    </source>
</evidence>
<evidence type="ECO:0000313" key="7">
    <source>
        <dbReference type="EMBL" id="KAG1790980.1"/>
    </source>
</evidence>
<evidence type="ECO:0000313" key="8">
    <source>
        <dbReference type="Proteomes" id="UP000719766"/>
    </source>
</evidence>
<evidence type="ECO:0000256" key="2">
    <source>
        <dbReference type="ARBA" id="ARBA00004604"/>
    </source>
</evidence>
<protein>
    <recommendedName>
        <fullName evidence="4">Nucleolar protein 16</fullName>
    </recommendedName>
</protein>
<dbReference type="PANTHER" id="PTHR13243:SF1">
    <property type="entry name" value="NUCLEOLAR PROTEIN 16"/>
    <property type="match status" value="1"/>
</dbReference>
<dbReference type="Proteomes" id="UP000719766">
    <property type="component" value="Unassembled WGS sequence"/>
</dbReference>
<accession>A0A9P7ALL7</accession>
<evidence type="ECO:0000256" key="4">
    <source>
        <dbReference type="ARBA" id="ARBA00015522"/>
    </source>
</evidence>
<sequence>MPNPRQRRKAKSSTHKTVSHSRRAQRLLKKMPVIRGPKALQDAWDKSKTVHQNYAALGLQFALTPTQSGGVERTSIPPKVSADVESVSATLKSVESGPSTIPKGFGRIIRDESGNVIRIDLPESEEIQDSVQNTELPDAEVDEKTMGDWVGCLNRIYHPNRTIDARESSSSCAQGTHAIDVLEQLSTSGRAVVRHSSCGERSYLARLIQKYGDNYERMAIDRRLNPEQKTVGELRRAVGKAGGVESFC</sequence>
<comment type="function">
    <text evidence="1">Involved in the biogenesis of the 60S ribosomal subunit.</text>
</comment>
<dbReference type="OrthoDB" id="285729at2759"/>
<gene>
    <name evidence="7" type="ORF">HD556DRAFT_1241326</name>
</gene>
<proteinExistence type="inferred from homology"/>
<dbReference type="EMBL" id="JABBWE010000046">
    <property type="protein sequence ID" value="KAG1790980.1"/>
    <property type="molecule type" value="Genomic_DNA"/>
</dbReference>
<comment type="similarity">
    <text evidence="3">Belongs to the NOP16 family.</text>
</comment>
<comment type="subcellular location">
    <subcellularLocation>
        <location evidence="2">Nucleus</location>
        <location evidence="2">Nucleolus</location>
    </subcellularLocation>
</comment>
<dbReference type="InterPro" id="IPR019002">
    <property type="entry name" value="Ribosome_biogenesis_Nop16"/>
</dbReference>
<dbReference type="RefSeq" id="XP_041157908.1">
    <property type="nucleotide sequence ID" value="XM_041298191.1"/>
</dbReference>
<dbReference type="PANTHER" id="PTHR13243">
    <property type="entry name" value="HSPC111 PROTEIN-RELATED"/>
    <property type="match status" value="1"/>
</dbReference>
<dbReference type="AlphaFoldDB" id="A0A9P7ALL7"/>
<dbReference type="GO" id="GO:0005730">
    <property type="term" value="C:nucleolus"/>
    <property type="evidence" value="ECO:0007669"/>
    <property type="project" value="UniProtKB-SubCell"/>
</dbReference>
<organism evidence="7 8">
    <name type="scientific">Suillus plorans</name>
    <dbReference type="NCBI Taxonomy" id="116603"/>
    <lineage>
        <taxon>Eukaryota</taxon>
        <taxon>Fungi</taxon>
        <taxon>Dikarya</taxon>
        <taxon>Basidiomycota</taxon>
        <taxon>Agaricomycotina</taxon>
        <taxon>Agaricomycetes</taxon>
        <taxon>Agaricomycetidae</taxon>
        <taxon>Boletales</taxon>
        <taxon>Suillineae</taxon>
        <taxon>Suillaceae</taxon>
        <taxon>Suillus</taxon>
    </lineage>
</organism>
<name>A0A9P7ALL7_9AGAM</name>
<keyword evidence="8" id="KW-1185">Reference proteome</keyword>
<keyword evidence="5" id="KW-0539">Nucleus</keyword>
<dbReference type="GeneID" id="64591955"/>
<reference evidence="7" key="1">
    <citation type="journal article" date="2020" name="New Phytol.">
        <title>Comparative genomics reveals dynamic genome evolution in host specialist ectomycorrhizal fungi.</title>
        <authorList>
            <person name="Lofgren L.A."/>
            <person name="Nguyen N.H."/>
            <person name="Vilgalys R."/>
            <person name="Ruytinx J."/>
            <person name="Liao H.L."/>
            <person name="Branco S."/>
            <person name="Kuo A."/>
            <person name="LaButti K."/>
            <person name="Lipzen A."/>
            <person name="Andreopoulos W."/>
            <person name="Pangilinan J."/>
            <person name="Riley R."/>
            <person name="Hundley H."/>
            <person name="Na H."/>
            <person name="Barry K."/>
            <person name="Grigoriev I.V."/>
            <person name="Stajich J.E."/>
            <person name="Kennedy P.G."/>
        </authorList>
    </citation>
    <scope>NUCLEOTIDE SEQUENCE</scope>
    <source>
        <strain evidence="7">S12</strain>
    </source>
</reference>
<dbReference type="GO" id="GO:0042273">
    <property type="term" value="P:ribosomal large subunit biogenesis"/>
    <property type="evidence" value="ECO:0007669"/>
    <property type="project" value="TreeGrafter"/>
</dbReference>
<evidence type="ECO:0000256" key="1">
    <source>
        <dbReference type="ARBA" id="ARBA00002889"/>
    </source>
</evidence>
<evidence type="ECO:0000256" key="5">
    <source>
        <dbReference type="ARBA" id="ARBA00023242"/>
    </source>
</evidence>
<evidence type="ECO:0000256" key="3">
    <source>
        <dbReference type="ARBA" id="ARBA00008479"/>
    </source>
</evidence>